<sequence>MLFIVYSERDWKPAQPVVNIYYSHFLDQNEKPVKDKEEPYQVHRIAFLARMDYYLF</sequence>
<gene>
    <name evidence="1" type="ORF">KDH_27510</name>
</gene>
<comment type="caution">
    <text evidence="1">The sequence shown here is derived from an EMBL/GenBank/DDBJ whole genome shotgun (WGS) entry which is preliminary data.</text>
</comment>
<reference evidence="1 2" key="1">
    <citation type="submission" date="2023-02" db="EMBL/GenBank/DDBJ databases">
        <title>Dictyobacter halimunensis sp. nov., a new member of the class Ktedonobacteria from forest soil in a geothermal area.</title>
        <authorList>
            <person name="Rachmania M.K."/>
            <person name="Ningsih F."/>
            <person name="Sakai Y."/>
            <person name="Yabe S."/>
            <person name="Yokota A."/>
            <person name="Sjamsuridzal W."/>
        </authorList>
    </citation>
    <scope>NUCLEOTIDE SEQUENCE [LARGE SCALE GENOMIC DNA]</scope>
    <source>
        <strain evidence="1 2">S3.2.2.5</strain>
    </source>
</reference>
<dbReference type="EMBL" id="BSRI01000001">
    <property type="protein sequence ID" value="GLV55907.1"/>
    <property type="molecule type" value="Genomic_DNA"/>
</dbReference>
<name>A0ABQ6FSA3_9CHLR</name>
<accession>A0ABQ6FSA3</accession>
<protein>
    <submittedName>
        <fullName evidence="1">Uncharacterized protein</fullName>
    </submittedName>
</protein>
<organism evidence="1 2">
    <name type="scientific">Dictyobacter halimunensis</name>
    <dbReference type="NCBI Taxonomy" id="3026934"/>
    <lineage>
        <taxon>Bacteria</taxon>
        <taxon>Bacillati</taxon>
        <taxon>Chloroflexota</taxon>
        <taxon>Ktedonobacteria</taxon>
        <taxon>Ktedonobacterales</taxon>
        <taxon>Dictyobacteraceae</taxon>
        <taxon>Dictyobacter</taxon>
    </lineage>
</organism>
<evidence type="ECO:0000313" key="2">
    <source>
        <dbReference type="Proteomes" id="UP001344906"/>
    </source>
</evidence>
<dbReference type="Proteomes" id="UP001344906">
    <property type="component" value="Unassembled WGS sequence"/>
</dbReference>
<proteinExistence type="predicted"/>
<evidence type="ECO:0000313" key="1">
    <source>
        <dbReference type="EMBL" id="GLV55907.1"/>
    </source>
</evidence>
<keyword evidence="2" id="KW-1185">Reference proteome</keyword>